<evidence type="ECO:0000313" key="2">
    <source>
        <dbReference type="EMBL" id="MPC40387.1"/>
    </source>
</evidence>
<dbReference type="AlphaFoldDB" id="A0A5B7F4A9"/>
<feature type="compositionally biased region" description="Basic and acidic residues" evidence="1">
    <location>
        <begin position="1"/>
        <end position="16"/>
    </location>
</feature>
<reference evidence="2 3" key="1">
    <citation type="submission" date="2019-05" db="EMBL/GenBank/DDBJ databases">
        <title>Another draft genome of Portunus trituberculatus and its Hox gene families provides insights of decapod evolution.</title>
        <authorList>
            <person name="Jeong J.-H."/>
            <person name="Song I."/>
            <person name="Kim S."/>
            <person name="Choi T."/>
            <person name="Kim D."/>
            <person name="Ryu S."/>
            <person name="Kim W."/>
        </authorList>
    </citation>
    <scope>NUCLEOTIDE SEQUENCE [LARGE SCALE GENOMIC DNA]</scope>
    <source>
        <tissue evidence="2">Muscle</tissue>
    </source>
</reference>
<evidence type="ECO:0000313" key="3">
    <source>
        <dbReference type="Proteomes" id="UP000324222"/>
    </source>
</evidence>
<evidence type="ECO:0000256" key="1">
    <source>
        <dbReference type="SAM" id="MobiDB-lite"/>
    </source>
</evidence>
<gene>
    <name evidence="2" type="ORF">E2C01_033943</name>
</gene>
<feature type="region of interest" description="Disordered" evidence="1">
    <location>
        <begin position="1"/>
        <end position="61"/>
    </location>
</feature>
<organism evidence="2 3">
    <name type="scientific">Portunus trituberculatus</name>
    <name type="common">Swimming crab</name>
    <name type="synonym">Neptunus trituberculatus</name>
    <dbReference type="NCBI Taxonomy" id="210409"/>
    <lineage>
        <taxon>Eukaryota</taxon>
        <taxon>Metazoa</taxon>
        <taxon>Ecdysozoa</taxon>
        <taxon>Arthropoda</taxon>
        <taxon>Crustacea</taxon>
        <taxon>Multicrustacea</taxon>
        <taxon>Malacostraca</taxon>
        <taxon>Eumalacostraca</taxon>
        <taxon>Eucarida</taxon>
        <taxon>Decapoda</taxon>
        <taxon>Pleocyemata</taxon>
        <taxon>Brachyura</taxon>
        <taxon>Eubrachyura</taxon>
        <taxon>Portunoidea</taxon>
        <taxon>Portunidae</taxon>
        <taxon>Portuninae</taxon>
        <taxon>Portunus</taxon>
    </lineage>
</organism>
<comment type="caution">
    <text evidence="2">The sequence shown here is derived from an EMBL/GenBank/DDBJ whole genome shotgun (WGS) entry which is preliminary data.</text>
</comment>
<protein>
    <submittedName>
        <fullName evidence="2">Uncharacterized protein</fullName>
    </submittedName>
</protein>
<keyword evidence="3" id="KW-1185">Reference proteome</keyword>
<proteinExistence type="predicted"/>
<dbReference type="EMBL" id="VSRR010004673">
    <property type="protein sequence ID" value="MPC40387.1"/>
    <property type="molecule type" value="Genomic_DNA"/>
</dbReference>
<sequence>MRTEEANERGAMEARWDGAGSEQLNTHFSRRDGDTNNCTTAQRHRQRRQAGAPHRYPLSER</sequence>
<name>A0A5B7F4A9_PORTR</name>
<dbReference type="Proteomes" id="UP000324222">
    <property type="component" value="Unassembled WGS sequence"/>
</dbReference>
<accession>A0A5B7F4A9</accession>